<evidence type="ECO:0000256" key="9">
    <source>
        <dbReference type="ARBA" id="ARBA00023163"/>
    </source>
</evidence>
<feature type="compositionally biased region" description="Basic residues" evidence="11">
    <location>
        <begin position="227"/>
        <end position="239"/>
    </location>
</feature>
<dbReference type="InterPro" id="IPR036236">
    <property type="entry name" value="Znf_C2H2_sf"/>
</dbReference>
<dbReference type="InterPro" id="IPR013087">
    <property type="entry name" value="Znf_C2H2_type"/>
</dbReference>
<evidence type="ECO:0000256" key="2">
    <source>
        <dbReference type="ARBA" id="ARBA00006991"/>
    </source>
</evidence>
<evidence type="ECO:0000256" key="4">
    <source>
        <dbReference type="ARBA" id="ARBA00022737"/>
    </source>
</evidence>
<dbReference type="Proteomes" id="UP001152795">
    <property type="component" value="Unassembled WGS sequence"/>
</dbReference>
<accession>A0A6S7G7I1</accession>
<dbReference type="PROSITE" id="PS00028">
    <property type="entry name" value="ZINC_FINGER_C2H2_1"/>
    <property type="match status" value="3"/>
</dbReference>
<comment type="similarity">
    <text evidence="2">Belongs to the krueppel C2H2-type zinc-finger protein family.</text>
</comment>
<keyword evidence="13" id="KW-1185">Reference proteome</keyword>
<keyword evidence="3" id="KW-0479">Metal-binding</keyword>
<feature type="compositionally biased region" description="Basic and acidic residues" evidence="11">
    <location>
        <begin position="212"/>
        <end position="226"/>
    </location>
</feature>
<keyword evidence="7" id="KW-0805">Transcription regulation</keyword>
<evidence type="ECO:0000256" key="5">
    <source>
        <dbReference type="ARBA" id="ARBA00022771"/>
    </source>
</evidence>
<feature type="compositionally biased region" description="Basic residues" evidence="11">
    <location>
        <begin position="193"/>
        <end position="205"/>
    </location>
</feature>
<name>A0A6S7G7I1_PARCT</name>
<dbReference type="Gene3D" id="3.30.160.60">
    <property type="entry name" value="Classic Zinc Finger"/>
    <property type="match status" value="3"/>
</dbReference>
<evidence type="ECO:0000313" key="12">
    <source>
        <dbReference type="EMBL" id="CAB3981521.1"/>
    </source>
</evidence>
<sequence>MVDYGRPTMIYLDEDPAKISERFRACFCPSRELSHSHNVHHGHLANMYIGEKMERQERPQPTHLSAHHQNMLFNSKDLGASLKDREIEKLSPFSIPAVTSADMYRPREKEMPTRTEARKRYMCDICRKSFQQVCQLKQHRRIHTGEKPYKCNECGKAFTQASQLNQHVRLHTGEKPYCCEICNKRFTQLSQLKSHKRTHQSKMVRHGYPDNGLRHDYEDVPKPEKRGRPKGAVYSHKRYNPTEKLKPSHPQTYTNARQDPRANFNTAPTSHFEYLAQINAMQRM</sequence>
<dbReference type="OrthoDB" id="3437960at2759"/>
<comment type="subcellular location">
    <subcellularLocation>
        <location evidence="1">Nucleus</location>
    </subcellularLocation>
</comment>
<keyword evidence="10" id="KW-0539">Nucleus</keyword>
<keyword evidence="5" id="KW-0863">Zinc-finger</keyword>
<evidence type="ECO:0000256" key="10">
    <source>
        <dbReference type="ARBA" id="ARBA00023242"/>
    </source>
</evidence>
<dbReference type="Pfam" id="PF00096">
    <property type="entry name" value="zf-C2H2"/>
    <property type="match status" value="1"/>
</dbReference>
<keyword evidence="4" id="KW-0677">Repeat</keyword>
<evidence type="ECO:0000256" key="1">
    <source>
        <dbReference type="ARBA" id="ARBA00004123"/>
    </source>
</evidence>
<keyword evidence="6" id="KW-0862">Zinc</keyword>
<comment type="caution">
    <text evidence="12">The sequence shown here is derived from an EMBL/GenBank/DDBJ whole genome shotgun (WGS) entry which is preliminary data.</text>
</comment>
<feature type="region of interest" description="Disordered" evidence="11">
    <location>
        <begin position="193"/>
        <end position="264"/>
    </location>
</feature>
<evidence type="ECO:0000256" key="7">
    <source>
        <dbReference type="ARBA" id="ARBA00023015"/>
    </source>
</evidence>
<dbReference type="GO" id="GO:0008270">
    <property type="term" value="F:zinc ion binding"/>
    <property type="evidence" value="ECO:0007669"/>
    <property type="project" value="UniProtKB-KW"/>
</dbReference>
<gene>
    <name evidence="12" type="ORF">PACLA_8A001128</name>
</gene>
<proteinExistence type="inferred from homology"/>
<dbReference type="GO" id="GO:0003677">
    <property type="term" value="F:DNA binding"/>
    <property type="evidence" value="ECO:0007669"/>
    <property type="project" value="UniProtKB-KW"/>
</dbReference>
<dbReference type="GO" id="GO:0005634">
    <property type="term" value="C:nucleus"/>
    <property type="evidence" value="ECO:0007669"/>
    <property type="project" value="UniProtKB-SubCell"/>
</dbReference>
<dbReference type="AlphaFoldDB" id="A0A6S7G7I1"/>
<dbReference type="SUPFAM" id="SSF57667">
    <property type="entry name" value="beta-beta-alpha zinc fingers"/>
    <property type="match status" value="2"/>
</dbReference>
<evidence type="ECO:0000256" key="3">
    <source>
        <dbReference type="ARBA" id="ARBA00022723"/>
    </source>
</evidence>
<dbReference type="PANTHER" id="PTHR24394">
    <property type="entry name" value="ZINC FINGER PROTEIN"/>
    <property type="match status" value="1"/>
</dbReference>
<dbReference type="GO" id="GO:0000981">
    <property type="term" value="F:DNA-binding transcription factor activity, RNA polymerase II-specific"/>
    <property type="evidence" value="ECO:0007669"/>
    <property type="project" value="TreeGrafter"/>
</dbReference>
<organism evidence="12 13">
    <name type="scientific">Paramuricea clavata</name>
    <name type="common">Red gorgonian</name>
    <name type="synonym">Violescent sea-whip</name>
    <dbReference type="NCBI Taxonomy" id="317549"/>
    <lineage>
        <taxon>Eukaryota</taxon>
        <taxon>Metazoa</taxon>
        <taxon>Cnidaria</taxon>
        <taxon>Anthozoa</taxon>
        <taxon>Octocorallia</taxon>
        <taxon>Malacalcyonacea</taxon>
        <taxon>Plexauridae</taxon>
        <taxon>Paramuricea</taxon>
    </lineage>
</organism>
<keyword evidence="9" id="KW-0804">Transcription</keyword>
<evidence type="ECO:0000256" key="8">
    <source>
        <dbReference type="ARBA" id="ARBA00023125"/>
    </source>
</evidence>
<dbReference type="PANTHER" id="PTHR24394:SF44">
    <property type="entry name" value="ZINC FINGER PROTEIN 271-LIKE"/>
    <property type="match status" value="1"/>
</dbReference>
<evidence type="ECO:0000256" key="6">
    <source>
        <dbReference type="ARBA" id="ARBA00022833"/>
    </source>
</evidence>
<feature type="compositionally biased region" description="Polar residues" evidence="11">
    <location>
        <begin position="249"/>
        <end position="264"/>
    </location>
</feature>
<dbReference type="SMART" id="SM00355">
    <property type="entry name" value="ZnF_C2H2"/>
    <property type="match status" value="3"/>
</dbReference>
<dbReference type="FunFam" id="3.30.160.60:FF:004137">
    <property type="match status" value="1"/>
</dbReference>
<dbReference type="FunFam" id="3.30.160.60:FF:002402">
    <property type="entry name" value="Zinc finger protein 347"/>
    <property type="match status" value="1"/>
</dbReference>
<keyword evidence="8" id="KW-0238">DNA-binding</keyword>
<protein>
    <submittedName>
        <fullName evidence="12">Zinc finger 239-like</fullName>
    </submittedName>
</protein>
<evidence type="ECO:0000256" key="11">
    <source>
        <dbReference type="SAM" id="MobiDB-lite"/>
    </source>
</evidence>
<dbReference type="EMBL" id="CACRXK020000398">
    <property type="protein sequence ID" value="CAB3981521.1"/>
    <property type="molecule type" value="Genomic_DNA"/>
</dbReference>
<dbReference type="FunFam" id="3.30.160.60:FF:000512">
    <property type="entry name" value="zinc finger protein 197 isoform X1"/>
    <property type="match status" value="1"/>
</dbReference>
<dbReference type="FunFam" id="3.30.160.60:FF:000931">
    <property type="entry name" value="zinc finger protein 697"/>
    <property type="match status" value="1"/>
</dbReference>
<evidence type="ECO:0000313" key="13">
    <source>
        <dbReference type="Proteomes" id="UP001152795"/>
    </source>
</evidence>
<dbReference type="Pfam" id="PF13465">
    <property type="entry name" value="zf-H2C2_2"/>
    <property type="match status" value="1"/>
</dbReference>
<reference evidence="12" key="1">
    <citation type="submission" date="2020-04" db="EMBL/GenBank/DDBJ databases">
        <authorList>
            <person name="Alioto T."/>
            <person name="Alioto T."/>
            <person name="Gomez Garrido J."/>
        </authorList>
    </citation>
    <scope>NUCLEOTIDE SEQUENCE</scope>
    <source>
        <strain evidence="12">A484AB</strain>
    </source>
</reference>
<dbReference type="PROSITE" id="PS50157">
    <property type="entry name" value="ZINC_FINGER_C2H2_2"/>
    <property type="match status" value="3"/>
</dbReference>